<evidence type="ECO:0000313" key="1">
    <source>
        <dbReference type="EMBL" id="AMY06910.1"/>
    </source>
</evidence>
<reference evidence="1 2" key="1">
    <citation type="journal article" date="2016" name="Genome Announc.">
        <title>First Complete Genome Sequence of a Subdivision 6 Acidobacterium Strain.</title>
        <authorList>
            <person name="Huang S."/>
            <person name="Vieira S."/>
            <person name="Bunk B."/>
            <person name="Riedel T."/>
            <person name="Sproer C."/>
            <person name="Overmann J."/>
        </authorList>
    </citation>
    <scope>NUCLEOTIDE SEQUENCE [LARGE SCALE GENOMIC DNA]</scope>
    <source>
        <strain evidence="2">DSM 100886 HEG_-6_39</strain>
    </source>
</reference>
<evidence type="ECO:0000313" key="2">
    <source>
        <dbReference type="Proteomes" id="UP000076079"/>
    </source>
</evidence>
<keyword evidence="2" id="KW-1185">Reference proteome</keyword>
<dbReference type="PATRIC" id="fig|1813736.3.peg.74"/>
<organism evidence="1 2">
    <name type="scientific">Luteitalea pratensis</name>
    <dbReference type="NCBI Taxonomy" id="1855912"/>
    <lineage>
        <taxon>Bacteria</taxon>
        <taxon>Pseudomonadati</taxon>
        <taxon>Acidobacteriota</taxon>
        <taxon>Vicinamibacteria</taxon>
        <taxon>Vicinamibacterales</taxon>
        <taxon>Vicinamibacteraceae</taxon>
        <taxon>Luteitalea</taxon>
    </lineage>
</organism>
<dbReference type="STRING" id="1855912.LuPra_00072"/>
<sequence>MASTNTPEPTMFISTDALLGHWQGHRRLTRRVIEMFPDDQLFTFSIGGMRTFGDLANELLSTAGPMAHGLATLEWGGYAPPKSTSKAEILRLWDEGTTADAESPRAERRRASVPGRAFTTLPPVHQRVLRERLRRISFLDGMPNTALTSTVDPDAPAPVYDLTIRAGVLHENVSELLTNKERTCFDFDGSARTVVIGAGTLEAIV</sequence>
<accession>A0A143PF31</accession>
<protein>
    <submittedName>
        <fullName evidence="1">Uncharacterized protein</fullName>
    </submittedName>
</protein>
<dbReference type="OrthoDB" id="119432at2"/>
<reference evidence="2" key="2">
    <citation type="submission" date="2016-04" db="EMBL/GenBank/DDBJ databases">
        <title>First Complete Genome Sequence of a Subdivision 6 Acidobacterium.</title>
        <authorList>
            <person name="Huang S."/>
            <person name="Vieira S."/>
            <person name="Bunk B."/>
            <person name="Riedel T."/>
            <person name="Sproeer C."/>
            <person name="Overmann J."/>
        </authorList>
    </citation>
    <scope>NUCLEOTIDE SEQUENCE [LARGE SCALE GENOMIC DNA]</scope>
    <source>
        <strain evidence="2">DSM 100886 HEG_-6_39</strain>
    </source>
</reference>
<dbReference type="InterPro" id="IPR034660">
    <property type="entry name" value="DinB/YfiT-like"/>
</dbReference>
<proteinExistence type="predicted"/>
<dbReference type="AlphaFoldDB" id="A0A143PF31"/>
<dbReference type="KEGG" id="abac:LuPra_00072"/>
<dbReference type="Gene3D" id="1.20.120.450">
    <property type="entry name" value="dinb family like domain"/>
    <property type="match status" value="1"/>
</dbReference>
<gene>
    <name evidence="1" type="ORF">LuPra_00072</name>
</gene>
<dbReference type="SUPFAM" id="SSF109854">
    <property type="entry name" value="DinB/YfiT-like putative metalloenzymes"/>
    <property type="match status" value="1"/>
</dbReference>
<dbReference type="RefSeq" id="WP_110168922.1">
    <property type="nucleotide sequence ID" value="NZ_CP015136.1"/>
</dbReference>
<dbReference type="EMBL" id="CP015136">
    <property type="protein sequence ID" value="AMY06910.1"/>
    <property type="molecule type" value="Genomic_DNA"/>
</dbReference>
<dbReference type="Proteomes" id="UP000076079">
    <property type="component" value="Chromosome"/>
</dbReference>
<name>A0A143PF31_LUTPR</name>